<evidence type="ECO:0000256" key="7">
    <source>
        <dbReference type="SAM" id="Phobius"/>
    </source>
</evidence>
<dbReference type="PANTHER" id="PTHR30572">
    <property type="entry name" value="MEMBRANE COMPONENT OF TRANSPORTER-RELATED"/>
    <property type="match status" value="1"/>
</dbReference>
<dbReference type="InterPro" id="IPR017800">
    <property type="entry name" value="ADOP"/>
</dbReference>
<feature type="domain" description="ABC3 transporter permease C-terminal" evidence="8">
    <location>
        <begin position="314"/>
        <end position="432"/>
    </location>
</feature>
<feature type="transmembrane region" description="Helical" evidence="7">
    <location>
        <begin position="309"/>
        <end position="334"/>
    </location>
</feature>
<evidence type="ECO:0000256" key="5">
    <source>
        <dbReference type="ARBA" id="ARBA00023136"/>
    </source>
</evidence>
<evidence type="ECO:0000259" key="8">
    <source>
        <dbReference type="Pfam" id="PF02687"/>
    </source>
</evidence>
<dbReference type="GO" id="GO:0005886">
    <property type="term" value="C:plasma membrane"/>
    <property type="evidence" value="ECO:0007669"/>
    <property type="project" value="UniProtKB-SubCell"/>
</dbReference>
<dbReference type="Pfam" id="PF12704">
    <property type="entry name" value="MacB_PCD"/>
    <property type="match status" value="2"/>
</dbReference>
<feature type="transmembrane region" description="Helical" evidence="7">
    <location>
        <begin position="456"/>
        <end position="476"/>
    </location>
</feature>
<name>A0A9J7BVJ8_9BACT</name>
<feature type="domain" description="MacB-like periplasmic core" evidence="9">
    <location>
        <begin position="22"/>
        <end position="258"/>
    </location>
</feature>
<evidence type="ECO:0000256" key="4">
    <source>
        <dbReference type="ARBA" id="ARBA00022989"/>
    </source>
</evidence>
<keyword evidence="2" id="KW-1003">Cell membrane</keyword>
<evidence type="ECO:0000256" key="3">
    <source>
        <dbReference type="ARBA" id="ARBA00022692"/>
    </source>
</evidence>
<dbReference type="NCBIfam" id="TIGR03434">
    <property type="entry name" value="ADOP"/>
    <property type="match status" value="1"/>
</dbReference>
<evidence type="ECO:0000256" key="1">
    <source>
        <dbReference type="ARBA" id="ARBA00004651"/>
    </source>
</evidence>
<dbReference type="PANTHER" id="PTHR30572:SF4">
    <property type="entry name" value="ABC TRANSPORTER PERMEASE YTRF"/>
    <property type="match status" value="1"/>
</dbReference>
<gene>
    <name evidence="10" type="ORF">MOP44_12090</name>
</gene>
<feature type="domain" description="ABC3 transporter permease C-terminal" evidence="8">
    <location>
        <begin position="723"/>
        <end position="836"/>
    </location>
</feature>
<feature type="transmembrane region" description="Helical" evidence="7">
    <location>
        <begin position="716"/>
        <end position="740"/>
    </location>
</feature>
<evidence type="ECO:0000313" key="10">
    <source>
        <dbReference type="EMBL" id="UWZ86656.1"/>
    </source>
</evidence>
<dbReference type="EMBL" id="CP093313">
    <property type="protein sequence ID" value="UWZ86656.1"/>
    <property type="molecule type" value="Genomic_DNA"/>
</dbReference>
<dbReference type="InterPro" id="IPR050250">
    <property type="entry name" value="Macrolide_Exporter_MacB"/>
</dbReference>
<evidence type="ECO:0000256" key="2">
    <source>
        <dbReference type="ARBA" id="ARBA00022475"/>
    </source>
</evidence>
<organism evidence="10 11">
    <name type="scientific">Occallatibacter riparius</name>
    <dbReference type="NCBI Taxonomy" id="1002689"/>
    <lineage>
        <taxon>Bacteria</taxon>
        <taxon>Pseudomonadati</taxon>
        <taxon>Acidobacteriota</taxon>
        <taxon>Terriglobia</taxon>
        <taxon>Terriglobales</taxon>
        <taxon>Acidobacteriaceae</taxon>
        <taxon>Occallatibacter</taxon>
    </lineage>
</organism>
<dbReference type="InterPro" id="IPR025857">
    <property type="entry name" value="MacB_PCD"/>
</dbReference>
<dbReference type="AlphaFoldDB" id="A0A9J7BVJ8"/>
<dbReference type="GO" id="GO:0022857">
    <property type="term" value="F:transmembrane transporter activity"/>
    <property type="evidence" value="ECO:0007669"/>
    <property type="project" value="TreeGrafter"/>
</dbReference>
<dbReference type="InterPro" id="IPR003838">
    <property type="entry name" value="ABC3_permease_C"/>
</dbReference>
<proteinExistence type="inferred from homology"/>
<feature type="transmembrane region" description="Helical" evidence="7">
    <location>
        <begin position="807"/>
        <end position="828"/>
    </location>
</feature>
<dbReference type="RefSeq" id="WP_260796294.1">
    <property type="nucleotide sequence ID" value="NZ_CP093313.1"/>
</dbReference>
<evidence type="ECO:0000313" key="11">
    <source>
        <dbReference type="Proteomes" id="UP001059380"/>
    </source>
</evidence>
<comment type="similarity">
    <text evidence="6">Belongs to the ABC-4 integral membrane protein family.</text>
</comment>
<feature type="transmembrane region" description="Helical" evidence="7">
    <location>
        <begin position="21"/>
        <end position="43"/>
    </location>
</feature>
<dbReference type="Proteomes" id="UP001059380">
    <property type="component" value="Chromosome"/>
</dbReference>
<keyword evidence="11" id="KW-1185">Reference proteome</keyword>
<protein>
    <submittedName>
        <fullName evidence="10">ABC transporter permease</fullName>
    </submittedName>
</protein>
<feature type="transmembrane region" description="Helical" evidence="7">
    <location>
        <begin position="407"/>
        <end position="431"/>
    </location>
</feature>
<evidence type="ECO:0000259" key="9">
    <source>
        <dbReference type="Pfam" id="PF12704"/>
    </source>
</evidence>
<keyword evidence="5 7" id="KW-0472">Membrane</keyword>
<feature type="transmembrane region" description="Helical" evidence="7">
    <location>
        <begin position="355"/>
        <end position="381"/>
    </location>
</feature>
<feature type="domain" description="MacB-like periplasmic core" evidence="9">
    <location>
        <begin position="462"/>
        <end position="659"/>
    </location>
</feature>
<evidence type="ECO:0000256" key="6">
    <source>
        <dbReference type="ARBA" id="ARBA00038076"/>
    </source>
</evidence>
<keyword evidence="4 7" id="KW-1133">Transmembrane helix</keyword>
<keyword evidence="3 7" id="KW-0812">Transmembrane</keyword>
<dbReference type="KEGG" id="orp:MOP44_12090"/>
<reference evidence="10" key="1">
    <citation type="submission" date="2021-04" db="EMBL/GenBank/DDBJ databases">
        <title>Phylogenetic analysis of Acidobacteriaceae.</title>
        <authorList>
            <person name="Qiu L."/>
            <person name="Zhang Q."/>
        </authorList>
    </citation>
    <scope>NUCLEOTIDE SEQUENCE</scope>
    <source>
        <strain evidence="10">DSM 25168</strain>
    </source>
</reference>
<comment type="subcellular location">
    <subcellularLocation>
        <location evidence="1">Cell membrane</location>
        <topology evidence="1">Multi-pass membrane protein</topology>
    </subcellularLocation>
</comment>
<sequence>MHSLIQDLRYGLRQLLKSPGFTVTVVLTLALGIGANAAIFTLFDQVLLRMLPVKNPKELVRLDWSGAFSGSMSSFGGDLPDRHSYFSYPMYKDLRDQNKVFQGVMVADRSQLGLSWHNEAESRDGEIVSGNYFDLLGLKPAAGRLFTPQDETAKNANAVVVLSYDYWRTRFSGSRDVLGQTLLVNGHPFTVVGVAPSHFDSAIGGYRPAVFVPVTMVEYAIPWRAQLDDLNNHKSAWLTVVARLKPGVSAAQAQAALAPLWRSLRTYEFSLYKSQSERFRQRFIDASRLSVVDDSRGFNPNRADLQKPLVILMSMTGLLVLMCTINVATLLLLRASARAREMSMRYALGARRGRILSQLLVEGGMLGLVGAAAGLAFAPLVTRLLIRIMTSADPGTEPYSSAIDVRVLLFTLGVSLFASLLFSIAPGFHFMRPDLAGSLRQSSGTASRESQRFRKIAVGAQIALSVMLLGGAGLFVRTLDNLRHEQVGFETSHLATFVLDPTNSGYGEDRTPQIVTSAIESLDRIPGVAQAAGTTDPELTGDSNTSNFSIQGYKPGEEENMNFEAGTVTPGYFSTLHQPVLAGREFTVADAKGQPNVAVVNAAFAKRFFGSPQNAIGRQLGKGSGNDTKYDITIVGVVGDIRHTDLRTPLGPAVYKPYFQEEHPTGVEMYVRTVQPPQIIEPAIRRAMHELDANLVVNGLRTMEEEIDRSASDERALALLAIGFSLLAVILAAVGLYGVLAYSTEQRTREIGVRLALGAQRSSVVALVLREMVLIASIAVVVALPSTVALAHLFTSQLYGVKSTDPITLAVAVVVTALMVMLAAALPARRAAGVQPMRALRTE</sequence>
<dbReference type="Pfam" id="PF02687">
    <property type="entry name" value="FtsX"/>
    <property type="match status" value="2"/>
</dbReference>
<feature type="transmembrane region" description="Helical" evidence="7">
    <location>
        <begin position="772"/>
        <end position="795"/>
    </location>
</feature>
<accession>A0A9J7BVJ8</accession>